<dbReference type="Pfam" id="PF01979">
    <property type="entry name" value="Amidohydro_1"/>
    <property type="match status" value="2"/>
</dbReference>
<dbReference type="RefSeq" id="WP_131551832.1">
    <property type="nucleotide sequence ID" value="NZ_SJSK01000001.1"/>
</dbReference>
<dbReference type="InterPro" id="IPR006680">
    <property type="entry name" value="Amidohydro-rel"/>
</dbReference>
<feature type="domain" description="Amidohydrolase-related" evidence="2">
    <location>
        <begin position="337"/>
        <end position="414"/>
    </location>
</feature>
<dbReference type="PANTHER" id="PTHR43135:SF3">
    <property type="entry name" value="ALPHA-D-RIBOSE 1-METHYLPHOSPHONATE 5-TRIPHOSPHATE DIPHOSPHATASE"/>
    <property type="match status" value="1"/>
</dbReference>
<dbReference type="OrthoDB" id="9802793at2"/>
<proteinExistence type="predicted"/>
<sequence>MKKILLALALVFSTAFLFAQQTYPVNGSYDIRQGLYAFTNANIVVNANQTISNGVLLIKDKIIQSVGTGTAIPKGYVVIDLKGKYIYPSLIDAFTSYGIPEAQRAAAAGGFGGFGGRQSIFTSTKKGAYSWNESIRPETEVRSIFTIDAKKADDLRKAGFGSVNAINRDGIARGTSAAVTLIDGKENDAMLNDQTAANYSFNRGTSSNDYPSSLMGSIALLRQTYLDAAWYKNQKEEYNISLEQFNKQQALPQIFEADGWANILRVDKIAKEFGKTFIIKSTGDEYQRIDAVKATGATLIIPINFPKAFDVEDPTEARNLSLAQLKGWELAPTNPGVLEKAGVKFALTTTGLDAPSAFWASVQQAITAGLTEKQALMSVTEIPAAMLGISDKVGSIEKGKLANFLITSDNIFKAGNIIYENWVQGKRFVVSKMDVTDLRGTYNLNIDGIGSTVLRVTGTAAAPMAAIERLGADSVKTNATFTRSGDWVTITFNLKKNPVGDVRLSGFLTSASPVAFSGDVIVNSIAAGHWSGTFKEAAREMPKRDEPVKAPATLGSLIFPFIAFGTDKLPAQESVLLKNATVWTNEKEGILQNADVLLEGGKIKAVGKNLSAGSAKVIDATGKHITAGIIDEHSHIAGSGGINEGAQSVSSEVRIGDILTSEDVNIYRQLAGGVTTSQILHGSANPIGGQSQLIKLRWGKLPEELKFAGADGFIKFALGENVKQSSSQNNQRFPATRMGVEQTFVDAFSRAKDYEKALSVKGNNVRRDLELDALVEILNNKRFITCHSYVQSEINMLIHVADSLGFKINTFTHILEGYKVADKMKAHGIAASTFSDWWAYKMEVQEAIPYNGKIMHNVGITTAFNSDDAEMARHLNQEAGKSVLYGGVPEEEALKLVTLNPAKMLHIDNKVGSLKVGKDADVVIWSANPLSIYARAEKTYVDGIAYWDMDRDAQVQVAQKAEKARIIQKLLESKNAGARTQRPMGERTPRLYHCESQEDYWAELNQMEGEHNHE</sequence>
<dbReference type="Gene3D" id="2.30.40.10">
    <property type="entry name" value="Urease, subunit C, domain 1"/>
    <property type="match status" value="2"/>
</dbReference>
<gene>
    <name evidence="3" type="ORF">EZ428_04115</name>
</gene>
<organism evidence="3 4">
    <name type="scientific">Pedobacter frigiditerrae</name>
    <dbReference type="NCBI Taxonomy" id="2530452"/>
    <lineage>
        <taxon>Bacteria</taxon>
        <taxon>Pseudomonadati</taxon>
        <taxon>Bacteroidota</taxon>
        <taxon>Sphingobacteriia</taxon>
        <taxon>Sphingobacteriales</taxon>
        <taxon>Sphingobacteriaceae</taxon>
        <taxon>Pedobacter</taxon>
    </lineage>
</organism>
<name>A0A4V2MJE9_9SPHI</name>
<feature type="domain" description="Amidohydrolase-related" evidence="2">
    <location>
        <begin position="853"/>
        <end position="934"/>
    </location>
</feature>
<reference evidence="3 4" key="1">
    <citation type="submission" date="2019-02" db="EMBL/GenBank/DDBJ databases">
        <title>Pedobacter sp. RP-1-13 sp. nov., isolated from Arctic soil.</title>
        <authorList>
            <person name="Dahal R.H."/>
        </authorList>
    </citation>
    <scope>NUCLEOTIDE SEQUENCE [LARGE SCALE GENOMIC DNA]</scope>
    <source>
        <strain evidence="3 4">RP-1-13</strain>
    </source>
</reference>
<dbReference type="CDD" id="cd01309">
    <property type="entry name" value="Met_dep_hydrolase_C"/>
    <property type="match status" value="1"/>
</dbReference>
<comment type="caution">
    <text evidence="3">The sequence shown here is derived from an EMBL/GenBank/DDBJ whole genome shotgun (WGS) entry which is preliminary data.</text>
</comment>
<evidence type="ECO:0000256" key="1">
    <source>
        <dbReference type="SAM" id="SignalP"/>
    </source>
</evidence>
<protein>
    <submittedName>
        <fullName evidence="3">Amidohydrolase</fullName>
    </submittedName>
</protein>
<keyword evidence="4" id="KW-1185">Reference proteome</keyword>
<accession>A0A4V2MJE9</accession>
<dbReference type="InterPro" id="IPR032466">
    <property type="entry name" value="Metal_Hydrolase"/>
</dbReference>
<dbReference type="EMBL" id="SJSK01000001">
    <property type="protein sequence ID" value="TCC93966.1"/>
    <property type="molecule type" value="Genomic_DNA"/>
</dbReference>
<dbReference type="SUPFAM" id="SSF51338">
    <property type="entry name" value="Composite domain of metallo-dependent hydrolases"/>
    <property type="match status" value="2"/>
</dbReference>
<dbReference type="PANTHER" id="PTHR43135">
    <property type="entry name" value="ALPHA-D-RIBOSE 1-METHYLPHOSPHONATE 5-TRIPHOSPHATE DIPHOSPHATASE"/>
    <property type="match status" value="1"/>
</dbReference>
<evidence type="ECO:0000313" key="3">
    <source>
        <dbReference type="EMBL" id="TCC93966.1"/>
    </source>
</evidence>
<dbReference type="Proteomes" id="UP000292884">
    <property type="component" value="Unassembled WGS sequence"/>
</dbReference>
<dbReference type="GO" id="GO:0016810">
    <property type="term" value="F:hydrolase activity, acting on carbon-nitrogen (but not peptide) bonds"/>
    <property type="evidence" value="ECO:0007669"/>
    <property type="project" value="InterPro"/>
</dbReference>
<evidence type="ECO:0000313" key="4">
    <source>
        <dbReference type="Proteomes" id="UP000292884"/>
    </source>
</evidence>
<dbReference type="AlphaFoldDB" id="A0A4V2MJE9"/>
<dbReference type="InterPro" id="IPR011059">
    <property type="entry name" value="Metal-dep_hydrolase_composite"/>
</dbReference>
<feature type="chain" id="PRO_5020244178" evidence="1">
    <location>
        <begin position="20"/>
        <end position="1014"/>
    </location>
</feature>
<dbReference type="Gene3D" id="3.20.20.140">
    <property type="entry name" value="Metal-dependent hydrolases"/>
    <property type="match status" value="2"/>
</dbReference>
<keyword evidence="3" id="KW-0378">Hydrolase</keyword>
<dbReference type="SUPFAM" id="SSF51556">
    <property type="entry name" value="Metallo-dependent hydrolases"/>
    <property type="match status" value="2"/>
</dbReference>
<feature type="signal peptide" evidence="1">
    <location>
        <begin position="1"/>
        <end position="19"/>
    </location>
</feature>
<keyword evidence="1" id="KW-0732">Signal</keyword>
<evidence type="ECO:0000259" key="2">
    <source>
        <dbReference type="Pfam" id="PF01979"/>
    </source>
</evidence>
<dbReference type="InterPro" id="IPR051781">
    <property type="entry name" value="Metallo-dep_Hydrolase"/>
</dbReference>